<reference evidence="2 3" key="1">
    <citation type="submission" date="2024-04" db="EMBL/GenBank/DDBJ databases">
        <authorList>
            <person name="Fracassetti M."/>
        </authorList>
    </citation>
    <scope>NUCLEOTIDE SEQUENCE [LARGE SCALE GENOMIC DNA]</scope>
</reference>
<dbReference type="Proteomes" id="UP001497516">
    <property type="component" value="Chromosome 8"/>
</dbReference>
<organism evidence="2 3">
    <name type="scientific">Linum trigynum</name>
    <dbReference type="NCBI Taxonomy" id="586398"/>
    <lineage>
        <taxon>Eukaryota</taxon>
        <taxon>Viridiplantae</taxon>
        <taxon>Streptophyta</taxon>
        <taxon>Embryophyta</taxon>
        <taxon>Tracheophyta</taxon>
        <taxon>Spermatophyta</taxon>
        <taxon>Magnoliopsida</taxon>
        <taxon>eudicotyledons</taxon>
        <taxon>Gunneridae</taxon>
        <taxon>Pentapetalae</taxon>
        <taxon>rosids</taxon>
        <taxon>fabids</taxon>
        <taxon>Malpighiales</taxon>
        <taxon>Linaceae</taxon>
        <taxon>Linum</taxon>
    </lineage>
</organism>
<proteinExistence type="predicted"/>
<gene>
    <name evidence="2" type="ORF">LTRI10_LOCUS46882</name>
</gene>
<feature type="region of interest" description="Disordered" evidence="1">
    <location>
        <begin position="1"/>
        <end position="36"/>
    </location>
</feature>
<evidence type="ECO:0000313" key="3">
    <source>
        <dbReference type="Proteomes" id="UP001497516"/>
    </source>
</evidence>
<evidence type="ECO:0000313" key="2">
    <source>
        <dbReference type="EMBL" id="CAL1407202.1"/>
    </source>
</evidence>
<name>A0AAV2GAL4_9ROSI</name>
<keyword evidence="3" id="KW-1185">Reference proteome</keyword>
<dbReference type="EMBL" id="OZ034821">
    <property type="protein sequence ID" value="CAL1407202.1"/>
    <property type="molecule type" value="Genomic_DNA"/>
</dbReference>
<evidence type="ECO:0000256" key="1">
    <source>
        <dbReference type="SAM" id="MobiDB-lite"/>
    </source>
</evidence>
<feature type="compositionally biased region" description="Polar residues" evidence="1">
    <location>
        <begin position="1"/>
        <end position="12"/>
    </location>
</feature>
<protein>
    <submittedName>
        <fullName evidence="2">Uncharacterized protein</fullName>
    </submittedName>
</protein>
<accession>A0AAV2GAL4</accession>
<dbReference type="AlphaFoldDB" id="A0AAV2GAL4"/>
<sequence length="73" mass="7775">MENLNGETSETVENGREAPVNDETVETVENVQNGREDPVEDLLVQMVGVEQLVVGINAVGGATMVSEAMEKAT</sequence>